<feature type="region of interest" description="Disordered" evidence="1">
    <location>
        <begin position="163"/>
        <end position="199"/>
    </location>
</feature>
<dbReference type="RefSeq" id="WP_344528815.1">
    <property type="nucleotide sequence ID" value="NZ_BAAAUG010000177.1"/>
</dbReference>
<dbReference type="EMBL" id="BAAAUG010000177">
    <property type="protein sequence ID" value="GAA3143389.1"/>
    <property type="molecule type" value="Genomic_DNA"/>
</dbReference>
<comment type="caution">
    <text evidence="2">The sequence shown here is derived from an EMBL/GenBank/DDBJ whole genome shotgun (WGS) entry which is preliminary data.</text>
</comment>
<organism evidence="2 3">
    <name type="scientific">Streptomyces rectiviolaceus</name>
    <dbReference type="NCBI Taxonomy" id="332591"/>
    <lineage>
        <taxon>Bacteria</taxon>
        <taxon>Bacillati</taxon>
        <taxon>Actinomycetota</taxon>
        <taxon>Actinomycetes</taxon>
        <taxon>Kitasatosporales</taxon>
        <taxon>Streptomycetaceae</taxon>
        <taxon>Streptomyces</taxon>
    </lineage>
</organism>
<evidence type="ECO:0000256" key="1">
    <source>
        <dbReference type="SAM" id="MobiDB-lite"/>
    </source>
</evidence>
<protein>
    <submittedName>
        <fullName evidence="2">Uncharacterized protein</fullName>
    </submittedName>
</protein>
<keyword evidence="3" id="KW-1185">Reference proteome</keyword>
<dbReference type="Proteomes" id="UP001501637">
    <property type="component" value="Unassembled WGS sequence"/>
</dbReference>
<evidence type="ECO:0000313" key="3">
    <source>
        <dbReference type="Proteomes" id="UP001501637"/>
    </source>
</evidence>
<name>A0ABP6NC58_9ACTN</name>
<gene>
    <name evidence="2" type="ORF">GCM10010449_73670</name>
</gene>
<evidence type="ECO:0000313" key="2">
    <source>
        <dbReference type="EMBL" id="GAA3143389.1"/>
    </source>
</evidence>
<proteinExistence type="predicted"/>
<sequence>MRTLFSGEVQVDYGQVYVSSDDIHLLGDSFAGQRAGLCGGAVPGHLFLVTGMHTGCVPITVELHETEPPLGADVWEDIVEVSFRPVSDEVVLAEWGSGVYPLLLTETSYRVRFHCRGMDEARDAVRDVGEPVLDEYLLRFWPSPPAPDRVVKETSRTAAYWHEFAREQPPGPTSEEQAEDERRTREEKEHAELQQEMDAWGGRLPSDRLRDVRDKLRGFKGYPRLVGLDAALVHAIDATGPEDQRALARWAAHRACVAAGLSDIDWVARGLAELDRVEPFSPPLDDSRRLRDAVFSDARVPRSHDGTPGLPQAAALAALFDAAAVDPLKAALDALLAAAVTHDTEYPHLFAEVRRTFPATAIEADLPSSPLCYFEAAGPTRSSSRASPTRS</sequence>
<accession>A0ABP6NC58</accession>
<reference evidence="3" key="1">
    <citation type="journal article" date="2019" name="Int. J. Syst. Evol. Microbiol.">
        <title>The Global Catalogue of Microorganisms (GCM) 10K type strain sequencing project: providing services to taxonomists for standard genome sequencing and annotation.</title>
        <authorList>
            <consortium name="The Broad Institute Genomics Platform"/>
            <consortium name="The Broad Institute Genome Sequencing Center for Infectious Disease"/>
            <person name="Wu L."/>
            <person name="Ma J."/>
        </authorList>
    </citation>
    <scope>NUCLEOTIDE SEQUENCE [LARGE SCALE GENOMIC DNA]</scope>
    <source>
        <strain evidence="3">JCM 9092</strain>
    </source>
</reference>
<feature type="compositionally biased region" description="Basic and acidic residues" evidence="1">
    <location>
        <begin position="180"/>
        <end position="193"/>
    </location>
</feature>